<dbReference type="InterPro" id="IPR027815">
    <property type="entry name" value="CSC1/OSCA1-like_cyt"/>
</dbReference>
<keyword evidence="2" id="KW-0406">Ion transport</keyword>
<evidence type="ECO:0000256" key="3">
    <source>
        <dbReference type="ARBA" id="ARBA00023303"/>
    </source>
</evidence>
<feature type="transmembrane region" description="Helical" evidence="5">
    <location>
        <begin position="162"/>
        <end position="181"/>
    </location>
</feature>
<dbReference type="AlphaFoldDB" id="A0A6A4KDE0"/>
<dbReference type="PANTHER" id="PTHR13018">
    <property type="entry name" value="PROBABLE MEMBRANE PROTEIN DUF221-RELATED"/>
    <property type="match status" value="1"/>
</dbReference>
<keyword evidence="9" id="KW-1185">Reference proteome</keyword>
<feature type="domain" description="CSC1/OSCA1-like cytosolic" evidence="7">
    <location>
        <begin position="2"/>
        <end position="57"/>
    </location>
</feature>
<feature type="transmembrane region" description="Helical" evidence="5">
    <location>
        <begin position="122"/>
        <end position="141"/>
    </location>
</feature>
<dbReference type="EMBL" id="QEFC01003787">
    <property type="protein sequence ID" value="KAE9446253.1"/>
    <property type="molecule type" value="Genomic_DNA"/>
</dbReference>
<dbReference type="InterPro" id="IPR045122">
    <property type="entry name" value="Csc1-like"/>
</dbReference>
<evidence type="ECO:0000259" key="6">
    <source>
        <dbReference type="Pfam" id="PF02714"/>
    </source>
</evidence>
<evidence type="ECO:0000313" key="8">
    <source>
        <dbReference type="EMBL" id="KAE9446253.1"/>
    </source>
</evidence>
<dbReference type="GO" id="GO:0005886">
    <property type="term" value="C:plasma membrane"/>
    <property type="evidence" value="ECO:0007669"/>
    <property type="project" value="TreeGrafter"/>
</dbReference>
<evidence type="ECO:0008006" key="10">
    <source>
        <dbReference type="Google" id="ProtNLM"/>
    </source>
</evidence>
<evidence type="ECO:0000259" key="7">
    <source>
        <dbReference type="Pfam" id="PF14703"/>
    </source>
</evidence>
<name>A0A6A4KDE0_9ERIC</name>
<feature type="transmembrane region" description="Helical" evidence="5">
    <location>
        <begin position="70"/>
        <end position="89"/>
    </location>
</feature>
<feature type="domain" description="CSC1/OSCA1-like 7TM region" evidence="6">
    <location>
        <begin position="68"/>
        <end position="370"/>
    </location>
</feature>
<evidence type="ECO:0000256" key="1">
    <source>
        <dbReference type="ARBA" id="ARBA00022837"/>
    </source>
</evidence>
<keyword evidence="2" id="KW-0813">Transport</keyword>
<comment type="caution">
    <text evidence="8">The sequence shown here is derived from an EMBL/GenBank/DDBJ whole genome shotgun (WGS) entry which is preliminary data.</text>
</comment>
<keyword evidence="3" id="KW-0407">Ion channel</keyword>
<feature type="region of interest" description="Disordered" evidence="4">
    <location>
        <begin position="459"/>
        <end position="496"/>
    </location>
</feature>
<sequence length="541" mass="61699">MERQRILKDPKSIVSAAFVSFNSRWGAAVCAQTQQSKNPTLWLTNWAPEPRDVYWKNLAIPFVSLSIRKLVISLSVFALVFFYMIPIAFVQSLANLEGLEKVAPFLRPVIEVKFVKSFLQGFLPGLALKIFLYILPTVLMIMSKIEGHVALSVLERRASAKYYYFMLVNVFLGSIVTGTAFQQLHAFLHQAPTQFLSQLFEICNGSIVYKSDSLGLVYLGILSQIPRTIGVSIPMKATFFITYIMVDGWAGIASEILRLKPLVIFHLKNMLLVKTERDRVKAMNPGSVDFPETLPSLQLYFLLGIVYAVVTPILLPFILVFFAFAYLVYRHQVINVYNQRYESAAAFWPHVHSRIIASLLISQLLLLGLLSTKKAANSTPLLVALPILTLSFHKYCKHRFEPAFRKYPLEDAMAKDLEDRNSEPDVNLRAYLTDAYLHPIFHSFEEVELTEVRVDKNQTQIPSTSVDRPHNHVPSPSASELSSPSPPHHAYNYENQPPHMVTHQYELDQQNYTVNQYEVEQQHPYDVFHYGAELSSNGYRY</sequence>
<organism evidence="8 9">
    <name type="scientific">Rhododendron williamsianum</name>
    <dbReference type="NCBI Taxonomy" id="262921"/>
    <lineage>
        <taxon>Eukaryota</taxon>
        <taxon>Viridiplantae</taxon>
        <taxon>Streptophyta</taxon>
        <taxon>Embryophyta</taxon>
        <taxon>Tracheophyta</taxon>
        <taxon>Spermatophyta</taxon>
        <taxon>Magnoliopsida</taxon>
        <taxon>eudicotyledons</taxon>
        <taxon>Gunneridae</taxon>
        <taxon>Pentapetalae</taxon>
        <taxon>asterids</taxon>
        <taxon>Ericales</taxon>
        <taxon>Ericaceae</taxon>
        <taxon>Ericoideae</taxon>
        <taxon>Rhodoreae</taxon>
        <taxon>Rhododendron</taxon>
    </lineage>
</organism>
<proteinExistence type="predicted"/>
<feature type="transmembrane region" description="Helical" evidence="5">
    <location>
        <begin position="350"/>
        <end position="370"/>
    </location>
</feature>
<feature type="non-terminal residue" evidence="8">
    <location>
        <position position="1"/>
    </location>
</feature>
<feature type="compositionally biased region" description="Low complexity" evidence="4">
    <location>
        <begin position="474"/>
        <end position="483"/>
    </location>
</feature>
<keyword evidence="5" id="KW-0472">Membrane</keyword>
<evidence type="ECO:0000256" key="2">
    <source>
        <dbReference type="ARBA" id="ARBA00023065"/>
    </source>
</evidence>
<feature type="transmembrane region" description="Helical" evidence="5">
    <location>
        <begin position="299"/>
        <end position="329"/>
    </location>
</feature>
<accession>A0A6A4KDE0</accession>
<dbReference type="Pfam" id="PF14703">
    <property type="entry name" value="PHM7_cyt"/>
    <property type="match status" value="1"/>
</dbReference>
<reference evidence="8 9" key="1">
    <citation type="journal article" date="2019" name="Genome Biol. Evol.">
        <title>The Rhododendron genome and chromosomal organization provide insight into shared whole-genome duplications across the heath family (Ericaceae).</title>
        <authorList>
            <person name="Soza V.L."/>
            <person name="Lindsley D."/>
            <person name="Waalkes A."/>
            <person name="Ramage E."/>
            <person name="Patwardhan R.P."/>
            <person name="Burton J.N."/>
            <person name="Adey A."/>
            <person name="Kumar A."/>
            <person name="Qiu R."/>
            <person name="Shendure J."/>
            <person name="Hall B."/>
        </authorList>
    </citation>
    <scope>NUCLEOTIDE SEQUENCE [LARGE SCALE GENOMIC DNA]</scope>
    <source>
        <strain evidence="8">RSF 1966-606</strain>
    </source>
</reference>
<keyword evidence="1" id="KW-0106">Calcium</keyword>
<evidence type="ECO:0000256" key="5">
    <source>
        <dbReference type="SAM" id="Phobius"/>
    </source>
</evidence>
<dbReference type="Pfam" id="PF02714">
    <property type="entry name" value="RSN1_7TM"/>
    <property type="match status" value="1"/>
</dbReference>
<dbReference type="InterPro" id="IPR003864">
    <property type="entry name" value="CSC1/OSCA1-like_7TM"/>
</dbReference>
<dbReference type="PANTHER" id="PTHR13018:SF98">
    <property type="entry name" value="TO DEHYDRATION PROTEIN, PUTATIVE, EXPRESSED-RELATED"/>
    <property type="match status" value="1"/>
</dbReference>
<dbReference type="Proteomes" id="UP000428333">
    <property type="component" value="Linkage Group LG13"/>
</dbReference>
<evidence type="ECO:0000313" key="9">
    <source>
        <dbReference type="Proteomes" id="UP000428333"/>
    </source>
</evidence>
<evidence type="ECO:0000256" key="4">
    <source>
        <dbReference type="SAM" id="MobiDB-lite"/>
    </source>
</evidence>
<keyword evidence="5" id="KW-0812">Transmembrane</keyword>
<dbReference type="OrthoDB" id="1689567at2759"/>
<dbReference type="GO" id="GO:0005227">
    <property type="term" value="F:calcium-activated cation channel activity"/>
    <property type="evidence" value="ECO:0007669"/>
    <property type="project" value="InterPro"/>
</dbReference>
<keyword evidence="5" id="KW-1133">Transmembrane helix</keyword>
<gene>
    <name evidence="8" type="ORF">C3L33_21851</name>
</gene>
<protein>
    <recommendedName>
        <fullName evidence="10">CSC1/OSCA1-like 7TM region domain-containing protein</fullName>
    </recommendedName>
</protein>